<reference evidence="3 4" key="1">
    <citation type="submission" date="2014-03" db="EMBL/GenBank/DDBJ databases">
        <title>Whole genome sequence of Novosphingobium resinovorum KF1.</title>
        <authorList>
            <person name="Gan H.M."/>
            <person name="Gan H.Y."/>
            <person name="Chew T.H."/>
            <person name="Savka M.A."/>
        </authorList>
    </citation>
    <scope>NUCLEOTIDE SEQUENCE [LARGE SCALE GENOMIC DNA]</scope>
    <source>
        <strain evidence="3 4">KF1</strain>
    </source>
</reference>
<keyword evidence="1" id="KW-0812">Transmembrane</keyword>
<reference evidence="2" key="2">
    <citation type="submission" date="2016-08" db="EMBL/GenBank/DDBJ databases">
        <authorList>
            <person name="Seilhamer J.J."/>
        </authorList>
    </citation>
    <scope>NUCLEOTIDE SEQUENCE [LARGE SCALE GENOMIC DNA]</scope>
    <source>
        <strain evidence="2">SA1</strain>
        <plasmid evidence="2">pSA1</plasmid>
    </source>
</reference>
<evidence type="ECO:0000256" key="1">
    <source>
        <dbReference type="SAM" id="Phobius"/>
    </source>
</evidence>
<organism evidence="3 4">
    <name type="scientific">Novosphingobium resinovorum</name>
    <dbReference type="NCBI Taxonomy" id="158500"/>
    <lineage>
        <taxon>Bacteria</taxon>
        <taxon>Pseudomonadati</taxon>
        <taxon>Pseudomonadota</taxon>
        <taxon>Alphaproteobacteria</taxon>
        <taxon>Sphingomonadales</taxon>
        <taxon>Sphingomonadaceae</taxon>
        <taxon>Novosphingobium</taxon>
    </lineage>
</organism>
<feature type="transmembrane region" description="Helical" evidence="1">
    <location>
        <begin position="12"/>
        <end position="33"/>
    </location>
</feature>
<proteinExistence type="predicted"/>
<geneLocation type="plasmid" evidence="2 5">
    <name>pSA1</name>
</geneLocation>
<dbReference type="PATRIC" id="fig|158500.4.peg.1855"/>
<accession>A0A031K2S5</accession>
<evidence type="ECO:0000313" key="2">
    <source>
        <dbReference type="EMBL" id="AOR78930.1"/>
    </source>
</evidence>
<gene>
    <name evidence="2" type="ORF">BES08_18680</name>
    <name evidence="3" type="ORF">BV97_01811</name>
</gene>
<dbReference type="Gene3D" id="1.10.3730.20">
    <property type="match status" value="1"/>
</dbReference>
<dbReference type="Proteomes" id="UP000024329">
    <property type="component" value="Unassembled WGS sequence"/>
</dbReference>
<keyword evidence="2" id="KW-0614">Plasmid</keyword>
<dbReference type="KEGG" id="nre:BES08_18680"/>
<reference evidence="5" key="3">
    <citation type="journal article" date="2017" name="J. Biotechnol.">
        <title>Complete genome sequence of Novosphingobium resinovorum SA1, a versatile xenobiotic-degrading bacterium capable of utilizing sulfanilic acid.</title>
        <authorList>
            <person name="Hegedus B."/>
            <person name="Kos P.B."/>
            <person name="Balint B."/>
            <person name="Maroti G."/>
            <person name="Gan H.M."/>
            <person name="Perei K."/>
            <person name="Rakhely G."/>
        </authorList>
    </citation>
    <scope>NUCLEOTIDE SEQUENCE [LARGE SCALE GENOMIC DNA]</scope>
    <source>
        <strain evidence="5">SA1</strain>
    </source>
</reference>
<feature type="transmembrane region" description="Helical" evidence="1">
    <location>
        <begin position="39"/>
        <end position="59"/>
    </location>
</feature>
<evidence type="ECO:0000313" key="3">
    <source>
        <dbReference type="EMBL" id="EZP82887.1"/>
    </source>
</evidence>
<feature type="transmembrane region" description="Helical" evidence="1">
    <location>
        <begin position="93"/>
        <end position="110"/>
    </location>
</feature>
<dbReference type="EMBL" id="JFYZ01000005">
    <property type="protein sequence ID" value="EZP82887.1"/>
    <property type="molecule type" value="Genomic_DNA"/>
</dbReference>
<feature type="transmembrane region" description="Helical" evidence="1">
    <location>
        <begin position="66"/>
        <end position="87"/>
    </location>
</feature>
<name>A0A031K2S5_9SPHN</name>
<protein>
    <recommendedName>
        <fullName evidence="6">EamA domain-containing protein</fullName>
    </recommendedName>
</protein>
<dbReference type="EMBL" id="CP017076">
    <property type="protein sequence ID" value="AOR78930.1"/>
    <property type="molecule type" value="Genomic_DNA"/>
</dbReference>
<keyword evidence="1" id="KW-1133">Transmembrane helix</keyword>
<dbReference type="RefSeq" id="WP_008832106.1">
    <property type="nucleotide sequence ID" value="NZ_CP017076.1"/>
</dbReference>
<dbReference type="AlphaFoldDB" id="A0A031K2S5"/>
<evidence type="ECO:0000313" key="4">
    <source>
        <dbReference type="Proteomes" id="UP000024329"/>
    </source>
</evidence>
<keyword evidence="5" id="KW-1185">Reference proteome</keyword>
<keyword evidence="1" id="KW-0472">Membrane</keyword>
<dbReference type="OrthoDB" id="7508601at2"/>
<evidence type="ECO:0000313" key="5">
    <source>
        <dbReference type="Proteomes" id="UP000094626"/>
    </source>
</evidence>
<sequence length="112" mass="11334">MIAAGLTARAIALFVVVVVGQIGGSVLLARTAGFTSPGWSLLCAAVYVVSLYCLALLLHEGAALSLLMPLMAAVVPMGAILLAVVWLGEGASWARLGLLTLSCAVVALASRV</sequence>
<evidence type="ECO:0008006" key="6">
    <source>
        <dbReference type="Google" id="ProtNLM"/>
    </source>
</evidence>
<dbReference type="Proteomes" id="UP000094626">
    <property type="component" value="Plasmid pSA1"/>
</dbReference>
<dbReference type="eggNOG" id="ENOG5031XD1">
    <property type="taxonomic scope" value="Bacteria"/>
</dbReference>